<gene>
    <name evidence="1" type="ORF">NPIL_163461</name>
</gene>
<protein>
    <recommendedName>
        <fullName evidence="3">Peptidase A2 domain-containing protein</fullName>
    </recommendedName>
</protein>
<organism evidence="1 2">
    <name type="scientific">Nephila pilipes</name>
    <name type="common">Giant wood spider</name>
    <name type="synonym">Nephila maculata</name>
    <dbReference type="NCBI Taxonomy" id="299642"/>
    <lineage>
        <taxon>Eukaryota</taxon>
        <taxon>Metazoa</taxon>
        <taxon>Ecdysozoa</taxon>
        <taxon>Arthropoda</taxon>
        <taxon>Chelicerata</taxon>
        <taxon>Arachnida</taxon>
        <taxon>Araneae</taxon>
        <taxon>Araneomorphae</taxon>
        <taxon>Entelegynae</taxon>
        <taxon>Araneoidea</taxon>
        <taxon>Nephilidae</taxon>
        <taxon>Nephila</taxon>
    </lineage>
</organism>
<keyword evidence="2" id="KW-1185">Reference proteome</keyword>
<evidence type="ECO:0008006" key="3">
    <source>
        <dbReference type="Google" id="ProtNLM"/>
    </source>
</evidence>
<proteinExistence type="predicted"/>
<reference evidence="1" key="1">
    <citation type="submission" date="2020-08" db="EMBL/GenBank/DDBJ databases">
        <title>Multicomponent nature underlies the extraordinary mechanical properties of spider dragline silk.</title>
        <authorList>
            <person name="Kono N."/>
            <person name="Nakamura H."/>
            <person name="Mori M."/>
            <person name="Yoshida Y."/>
            <person name="Ohtoshi R."/>
            <person name="Malay A.D."/>
            <person name="Moran D.A.P."/>
            <person name="Tomita M."/>
            <person name="Numata K."/>
            <person name="Arakawa K."/>
        </authorList>
    </citation>
    <scope>NUCLEOTIDE SEQUENCE</scope>
</reference>
<evidence type="ECO:0000313" key="2">
    <source>
        <dbReference type="Proteomes" id="UP000887013"/>
    </source>
</evidence>
<dbReference type="Proteomes" id="UP000887013">
    <property type="component" value="Unassembled WGS sequence"/>
</dbReference>
<sequence length="138" mass="16058">MDTGSSVSLVREDINTKIVDQQKFTKKCNILSEISKSRVLTKGTFEHDLVIDEDRYSLTWYVVPTSKLRSCDRHRHFGTSFLKVYRRWWCRVPQIGARKLSRPSLEAKGSIQEIKSENQRTYNKGNASFQVNQILYIG</sequence>
<evidence type="ECO:0000313" key="1">
    <source>
        <dbReference type="EMBL" id="GFT91995.1"/>
    </source>
</evidence>
<name>A0A8X6Q1Z1_NEPPI</name>
<accession>A0A8X6Q1Z1</accession>
<dbReference type="OrthoDB" id="8065943at2759"/>
<dbReference type="AlphaFoldDB" id="A0A8X6Q1Z1"/>
<comment type="caution">
    <text evidence="1">The sequence shown here is derived from an EMBL/GenBank/DDBJ whole genome shotgun (WGS) entry which is preliminary data.</text>
</comment>
<dbReference type="EMBL" id="BMAW01120976">
    <property type="protein sequence ID" value="GFT91995.1"/>
    <property type="molecule type" value="Genomic_DNA"/>
</dbReference>